<reference evidence="1 2" key="2">
    <citation type="journal article" date="2022" name="Mol. Biol. Evol.">
        <title>Comparative Genomics Reveals Insights into the Divergent Evolution of Astigmatic Mites and Household Pest Adaptations.</title>
        <authorList>
            <person name="Xiong Q."/>
            <person name="Wan A.T."/>
            <person name="Liu X."/>
            <person name="Fung C.S."/>
            <person name="Xiao X."/>
            <person name="Malainual N."/>
            <person name="Hou J."/>
            <person name="Wang L."/>
            <person name="Wang M."/>
            <person name="Yang K.Y."/>
            <person name="Cui Y."/>
            <person name="Leung E.L."/>
            <person name="Nong W."/>
            <person name="Shin S.K."/>
            <person name="Au S.W."/>
            <person name="Jeong K.Y."/>
            <person name="Chew F.T."/>
            <person name="Hui J.H."/>
            <person name="Leung T.F."/>
            <person name="Tungtrongchitr A."/>
            <person name="Zhong N."/>
            <person name="Liu Z."/>
            <person name="Tsui S.K."/>
        </authorList>
    </citation>
    <scope>NUCLEOTIDE SEQUENCE [LARGE SCALE GENOMIC DNA]</scope>
    <source>
        <strain evidence="1">Derp</strain>
    </source>
</reference>
<dbReference type="Proteomes" id="UP000887458">
    <property type="component" value="Unassembled WGS sequence"/>
</dbReference>
<sequence>MVIPPRSSRLEKYFCAYRTASTRCSEHYQYQNIQLIVWLFHNNQHVNNDQQAYDPYVYVSIVQWLDHQFHLLLLLAIDPIVVDYSGLFFQ</sequence>
<proteinExistence type="predicted"/>
<evidence type="ECO:0000313" key="1">
    <source>
        <dbReference type="EMBL" id="KAH9426960.1"/>
    </source>
</evidence>
<organism evidence="1 2">
    <name type="scientific">Dermatophagoides pteronyssinus</name>
    <name type="common">European house dust mite</name>
    <dbReference type="NCBI Taxonomy" id="6956"/>
    <lineage>
        <taxon>Eukaryota</taxon>
        <taxon>Metazoa</taxon>
        <taxon>Ecdysozoa</taxon>
        <taxon>Arthropoda</taxon>
        <taxon>Chelicerata</taxon>
        <taxon>Arachnida</taxon>
        <taxon>Acari</taxon>
        <taxon>Acariformes</taxon>
        <taxon>Sarcoptiformes</taxon>
        <taxon>Astigmata</taxon>
        <taxon>Psoroptidia</taxon>
        <taxon>Analgoidea</taxon>
        <taxon>Pyroglyphidae</taxon>
        <taxon>Dermatophagoidinae</taxon>
        <taxon>Dermatophagoides</taxon>
    </lineage>
</organism>
<gene>
    <name evidence="1" type="ORF">DERP_011629</name>
</gene>
<comment type="caution">
    <text evidence="1">The sequence shown here is derived from an EMBL/GenBank/DDBJ whole genome shotgun (WGS) entry which is preliminary data.</text>
</comment>
<evidence type="ECO:0000313" key="2">
    <source>
        <dbReference type="Proteomes" id="UP000887458"/>
    </source>
</evidence>
<accession>A0ABQ8JWU1</accession>
<name>A0ABQ8JWU1_DERPT</name>
<protein>
    <submittedName>
        <fullName evidence="1">Uncharacterized protein</fullName>
    </submittedName>
</protein>
<keyword evidence="2" id="KW-1185">Reference proteome</keyword>
<dbReference type="EMBL" id="NJHN03000007">
    <property type="protein sequence ID" value="KAH9426960.1"/>
    <property type="molecule type" value="Genomic_DNA"/>
</dbReference>
<reference evidence="1 2" key="1">
    <citation type="journal article" date="2018" name="J. Allergy Clin. Immunol.">
        <title>High-quality assembly of Dermatophagoides pteronyssinus genome and transcriptome reveals a wide range of novel allergens.</title>
        <authorList>
            <person name="Liu X.Y."/>
            <person name="Yang K.Y."/>
            <person name="Wang M.Q."/>
            <person name="Kwok J.S."/>
            <person name="Zeng X."/>
            <person name="Yang Z."/>
            <person name="Xiao X.J."/>
            <person name="Lau C.P."/>
            <person name="Li Y."/>
            <person name="Huang Z.M."/>
            <person name="Ba J.G."/>
            <person name="Yim A.K."/>
            <person name="Ouyang C.Y."/>
            <person name="Ngai S.M."/>
            <person name="Chan T.F."/>
            <person name="Leung E.L."/>
            <person name="Liu L."/>
            <person name="Liu Z.G."/>
            <person name="Tsui S.K."/>
        </authorList>
    </citation>
    <scope>NUCLEOTIDE SEQUENCE [LARGE SCALE GENOMIC DNA]</scope>
    <source>
        <strain evidence="1">Derp</strain>
    </source>
</reference>